<dbReference type="InterPro" id="IPR001214">
    <property type="entry name" value="SET_dom"/>
</dbReference>
<dbReference type="PANTHER" id="PTHR45814">
    <property type="entry name" value="HISTONE-LYSINE N-METHYLTRANSFERASE SETD1"/>
    <property type="match status" value="1"/>
</dbReference>
<dbReference type="EC" id="2.1.1.354" evidence="2"/>
<dbReference type="GO" id="GO:0140999">
    <property type="term" value="F:histone H3K4 trimethyltransferase activity"/>
    <property type="evidence" value="ECO:0007669"/>
    <property type="project" value="UniProtKB-EC"/>
</dbReference>
<evidence type="ECO:0000256" key="12">
    <source>
        <dbReference type="ARBA" id="ARBA00047583"/>
    </source>
</evidence>
<dbReference type="InterPro" id="IPR035445">
    <property type="entry name" value="GYF-like_dom_sf"/>
</dbReference>
<evidence type="ECO:0000256" key="7">
    <source>
        <dbReference type="ARBA" id="ARBA00022884"/>
    </source>
</evidence>
<keyword evidence="5" id="KW-0949">S-adenosyl-L-methionine</keyword>
<dbReference type="GO" id="GO:0048188">
    <property type="term" value="C:Set1C/COMPASS complex"/>
    <property type="evidence" value="ECO:0007669"/>
    <property type="project" value="InterPro"/>
</dbReference>
<dbReference type="Gene3D" id="2.170.270.10">
    <property type="entry name" value="SET domain"/>
    <property type="match status" value="1"/>
</dbReference>
<dbReference type="PROSITE" id="PS50280">
    <property type="entry name" value="SET"/>
    <property type="match status" value="1"/>
</dbReference>
<evidence type="ECO:0000259" key="16">
    <source>
        <dbReference type="PROSITE" id="PS50829"/>
    </source>
</evidence>
<comment type="subcellular location">
    <subcellularLocation>
        <location evidence="1">Nucleus</location>
    </subcellularLocation>
</comment>
<dbReference type="PROSITE" id="PS50868">
    <property type="entry name" value="POST_SET"/>
    <property type="match status" value="1"/>
</dbReference>
<evidence type="ECO:0000256" key="6">
    <source>
        <dbReference type="ARBA" id="ARBA00022853"/>
    </source>
</evidence>
<dbReference type="OMA" id="YCMQVMW"/>
<dbReference type="SUPFAM" id="SSF82199">
    <property type="entry name" value="SET domain"/>
    <property type="match status" value="1"/>
</dbReference>
<dbReference type="Pfam" id="PF02213">
    <property type="entry name" value="GYF"/>
    <property type="match status" value="1"/>
</dbReference>
<dbReference type="SUPFAM" id="SSF55277">
    <property type="entry name" value="GYF domain"/>
    <property type="match status" value="2"/>
</dbReference>
<dbReference type="SMART" id="SM00508">
    <property type="entry name" value="PostSET"/>
    <property type="match status" value="1"/>
</dbReference>
<organism evidence="18">
    <name type="scientific">Daucus carota subsp. sativus</name>
    <name type="common">Carrot</name>
    <dbReference type="NCBI Taxonomy" id="79200"/>
    <lineage>
        <taxon>Eukaryota</taxon>
        <taxon>Viridiplantae</taxon>
        <taxon>Streptophyta</taxon>
        <taxon>Embryophyta</taxon>
        <taxon>Tracheophyta</taxon>
        <taxon>Spermatophyta</taxon>
        <taxon>Magnoliopsida</taxon>
        <taxon>eudicotyledons</taxon>
        <taxon>Gunneridae</taxon>
        <taxon>Pentapetalae</taxon>
        <taxon>asterids</taxon>
        <taxon>campanulids</taxon>
        <taxon>Apiales</taxon>
        <taxon>Apiaceae</taxon>
        <taxon>Apioideae</taxon>
        <taxon>Scandiceae</taxon>
        <taxon>Daucinae</taxon>
        <taxon>Daucus</taxon>
        <taxon>Daucus sect. Daucus</taxon>
    </lineage>
</organism>
<protein>
    <recommendedName>
        <fullName evidence="2">[histone H3]-lysine(4) N-trimethyltransferase</fullName>
        <ecNumber evidence="2">2.1.1.354</ecNumber>
    </recommendedName>
</protein>
<dbReference type="Gramene" id="KZN01093">
    <property type="protein sequence ID" value="KZN01093"/>
    <property type="gene ID" value="DCAR_009847"/>
</dbReference>
<comment type="catalytic activity">
    <reaction evidence="11">
        <text>L-lysyl(4)-[histone H3] + 3 S-adenosyl-L-methionine = N(6),N(6),N(6)-trimethyl-L-lysyl(4)-[histone H3] + 3 S-adenosyl-L-homocysteine + 3 H(+)</text>
        <dbReference type="Rhea" id="RHEA:60260"/>
        <dbReference type="Rhea" id="RHEA-COMP:15537"/>
        <dbReference type="Rhea" id="RHEA-COMP:15547"/>
        <dbReference type="ChEBI" id="CHEBI:15378"/>
        <dbReference type="ChEBI" id="CHEBI:29969"/>
        <dbReference type="ChEBI" id="CHEBI:57856"/>
        <dbReference type="ChEBI" id="CHEBI:59789"/>
        <dbReference type="ChEBI" id="CHEBI:61961"/>
        <dbReference type="EC" id="2.1.1.354"/>
    </reaction>
</comment>
<reference evidence="18" key="1">
    <citation type="journal article" date="2016" name="Nat. Genet.">
        <title>A high-quality carrot genome assembly provides new insights into carotenoid accumulation and asterid genome evolution.</title>
        <authorList>
            <person name="Iorizzo M."/>
            <person name="Ellison S."/>
            <person name="Senalik D."/>
            <person name="Zeng P."/>
            <person name="Satapoomin P."/>
            <person name="Huang J."/>
            <person name="Bowman M."/>
            <person name="Iovene M."/>
            <person name="Sanseverino W."/>
            <person name="Cavagnaro P."/>
            <person name="Yildiz M."/>
            <person name="Macko-Podgorni A."/>
            <person name="Moranska E."/>
            <person name="Grzebelus E."/>
            <person name="Grzebelus D."/>
            <person name="Ashrafi H."/>
            <person name="Zheng Z."/>
            <person name="Cheng S."/>
            <person name="Spooner D."/>
            <person name="Van Deynze A."/>
            <person name="Simon P."/>
        </authorList>
    </citation>
    <scope>NUCLEOTIDE SEQUENCE [LARGE SCALE GENOMIC DNA]</scope>
    <source>
        <tissue evidence="18">Leaf</tissue>
    </source>
</reference>
<dbReference type="PROSITE" id="PS50829">
    <property type="entry name" value="GYF"/>
    <property type="match status" value="1"/>
</dbReference>
<evidence type="ECO:0000256" key="2">
    <source>
        <dbReference type="ARBA" id="ARBA00012182"/>
    </source>
</evidence>
<keyword evidence="6" id="KW-0156">Chromatin regulator</keyword>
<keyword evidence="10" id="KW-0539">Nucleus</keyword>
<dbReference type="InterPro" id="IPR003616">
    <property type="entry name" value="Post-SET_dom"/>
</dbReference>
<evidence type="ECO:0000256" key="13">
    <source>
        <dbReference type="ARBA" id="ARBA00049129"/>
    </source>
</evidence>
<evidence type="ECO:0000256" key="1">
    <source>
        <dbReference type="ARBA" id="ARBA00004123"/>
    </source>
</evidence>
<comment type="caution">
    <text evidence="18">The sequence shown here is derived from an EMBL/GenBank/DDBJ whole genome shotgun (WGS) entry which is preliminary data.</text>
</comment>
<feature type="region of interest" description="Disordered" evidence="14">
    <location>
        <begin position="243"/>
        <end position="264"/>
    </location>
</feature>
<evidence type="ECO:0000259" key="15">
    <source>
        <dbReference type="PROSITE" id="PS50280"/>
    </source>
</evidence>
<dbReference type="InterPro" id="IPR046341">
    <property type="entry name" value="SET_dom_sf"/>
</dbReference>
<feature type="region of interest" description="Disordered" evidence="14">
    <location>
        <begin position="120"/>
        <end position="145"/>
    </location>
</feature>
<evidence type="ECO:0000259" key="17">
    <source>
        <dbReference type="PROSITE" id="PS50868"/>
    </source>
</evidence>
<feature type="compositionally biased region" description="Polar residues" evidence="14">
    <location>
        <begin position="124"/>
        <end position="140"/>
    </location>
</feature>
<dbReference type="EMBL" id="LNRQ01000003">
    <property type="protein sequence ID" value="KZN01093.1"/>
    <property type="molecule type" value="Genomic_DNA"/>
</dbReference>
<dbReference type="GO" id="GO:0003723">
    <property type="term" value="F:RNA binding"/>
    <property type="evidence" value="ECO:0007669"/>
    <property type="project" value="UniProtKB-KW"/>
</dbReference>
<keyword evidence="4" id="KW-0808">Transferase</keyword>
<sequence length="1293" mass="142769">MVSSSEIKRDGSEAEIQLSEYGEVTVSRKRRKVSELAHRDLSSNVCEEQCRVNASSSVDINNDFVGNKSNSLSCCNCDDGKLSSRVDPSCQLNGGNESISCSSVGGTSYPINDSKLNAGVDMSGQLNDSNESISRTSTGGSTEGAPYSVKTEAAYASPAYVSSWMYVNAQGQMCGPYIHEQLYEGLSSGFLPDDLPVYPILNGSLINPVPLNYFKQFPDHVATGFAYLPGSISGVKAPKNSQTFPSSDFSSDKQELATTSGSNNSQTAYSACVNFSNVNSNPQGPNTDATDLSKPYMPVSGEESCWLFEDDEGKKHGPHSLVELYSWHQYGYLRDSLMISHADNRFKPFILKSVVDTWRTTGEKTLSISNDKDHTTGPIPIISEDLCSQLHSGIMKTARRVVLDEIISHVIAECIASKKANKYQKFEVINQNAKTLSASTNMNESCSANVVITSSHEKALSECVSELTLPANRSPIRTLSSMKSVGSAENFLDACATIYQVLFDSSMQVVWNAVVRDPVVEFSSAWRRTVLWNAHSAVVGQEISVKQYEGEVEEVHLAASEGELSDGEVDCPPGFELPRVASDVHILSPSVSSCFSNGEESYRKNLPSKDQIYRDVEHIVVGVEHDLHSSAVMSLTQYFESIVDEEVKKIIGSSRDDLSNEVEVDPPIQQSHIVSLNGSSEALLDLEKLSDDNFHVSSELEKQDHQKKVSVLGSSFSDVFTNALVKMCATLRSTDVVNDIDLLDAPGSETKSETLAPLHIGRIHSSRSHERFPKITLYAALAMFRQKLHDEVLRECSSSLIGRAFNKFWFSYRSSKKNSKLKTARRAKKINDVRPGKVSAVVDKCSEKVRSKRGKEALDISLMTGRYTYSRKKGLRKKSGSFSEWSNFANVGSHIQSVGLSNEPDIFVEATQNTEVSASRLSKSTDIDCSTKICADANEHTVRNEHLPSVHTTTHKALKITPGIQVNEKSLRESKIPPPVRPNESIKVKKDVNKKSTQERGSDSSKKFSINQNKALNMKRKHTVDNNYPSGKLLKVAKGSTGQASLKQVVVTKSKDSKCRTSATHPKSYGCARTSINGWEWHKWSITATPSEKARVRGSTFVHPQNRGSEINVSQFSNAKGLSARTNRVKVRNLLAAADGSDLLKATQLKARKKRLRFQQSKIHDWGLVALEPIDAEDFVIEYVGELVRSSISDIRERQYEKMGIGSSYLFRLDDGYVVDATKRGGIARFINHSCEPNCYTKVISVEGQKKIFIYAKRHINAGEELTYDYKFPVEEVKIPCNCGSNRCRRSLN</sequence>
<comment type="catalytic activity">
    <reaction evidence="12">
        <text>N(6)-methyl-L-lysyl(4)-[histone H3] + S-adenosyl-L-methionine = N(6),N(6)-dimethyl-L-lysyl(4)-[histone H3] + S-adenosyl-L-homocysteine + H(+)</text>
        <dbReference type="Rhea" id="RHEA:60268"/>
        <dbReference type="Rhea" id="RHEA-COMP:15540"/>
        <dbReference type="Rhea" id="RHEA-COMP:15543"/>
        <dbReference type="ChEBI" id="CHEBI:15378"/>
        <dbReference type="ChEBI" id="CHEBI:57856"/>
        <dbReference type="ChEBI" id="CHEBI:59789"/>
        <dbReference type="ChEBI" id="CHEBI:61929"/>
        <dbReference type="ChEBI" id="CHEBI:61976"/>
    </reaction>
</comment>
<dbReference type="Pfam" id="PF00856">
    <property type="entry name" value="SET"/>
    <property type="match status" value="1"/>
</dbReference>
<evidence type="ECO:0000256" key="4">
    <source>
        <dbReference type="ARBA" id="ARBA00022679"/>
    </source>
</evidence>
<evidence type="ECO:0000256" key="3">
    <source>
        <dbReference type="ARBA" id="ARBA00022603"/>
    </source>
</evidence>
<feature type="domain" description="Post-SET" evidence="17">
    <location>
        <begin position="1277"/>
        <end position="1293"/>
    </location>
</feature>
<evidence type="ECO:0000256" key="5">
    <source>
        <dbReference type="ARBA" id="ARBA00022691"/>
    </source>
</evidence>
<feature type="domain" description="SET" evidence="15">
    <location>
        <begin position="1154"/>
        <end position="1271"/>
    </location>
</feature>
<dbReference type="STRING" id="79200.A0A162AHD3"/>
<evidence type="ECO:0000256" key="14">
    <source>
        <dbReference type="SAM" id="MobiDB-lite"/>
    </source>
</evidence>
<dbReference type="SMART" id="SM00317">
    <property type="entry name" value="SET"/>
    <property type="match status" value="1"/>
</dbReference>
<feature type="region of interest" description="Disordered" evidence="14">
    <location>
        <begin position="964"/>
        <end position="1016"/>
    </location>
</feature>
<dbReference type="CDD" id="cd19169">
    <property type="entry name" value="SET_SETD1"/>
    <property type="match status" value="1"/>
</dbReference>
<dbReference type="InterPro" id="IPR003169">
    <property type="entry name" value="GYF"/>
</dbReference>
<evidence type="ECO:0000256" key="10">
    <source>
        <dbReference type="ARBA" id="ARBA00023242"/>
    </source>
</evidence>
<dbReference type="OrthoDB" id="308383at2759"/>
<evidence type="ECO:0000256" key="8">
    <source>
        <dbReference type="ARBA" id="ARBA00023015"/>
    </source>
</evidence>
<accession>A0A162AHD3</accession>
<dbReference type="KEGG" id="dcr:108214099"/>
<keyword evidence="9" id="KW-0804">Transcription</keyword>
<evidence type="ECO:0000256" key="9">
    <source>
        <dbReference type="ARBA" id="ARBA00023163"/>
    </source>
</evidence>
<dbReference type="InterPro" id="IPR037841">
    <property type="entry name" value="SET_SETD1A/B"/>
</dbReference>
<name>A0A162AHD3_DAUCS</name>
<keyword evidence="7" id="KW-0694">RNA-binding</keyword>
<feature type="compositionally biased region" description="Basic and acidic residues" evidence="14">
    <location>
        <begin position="984"/>
        <end position="1006"/>
    </location>
</feature>
<dbReference type="InterPro" id="IPR044570">
    <property type="entry name" value="Set1-like"/>
</dbReference>
<comment type="catalytic activity">
    <reaction evidence="13">
        <text>N(6),N(6)-dimethyl-L-lysyl(4)-[histone H3] + S-adenosyl-L-methionine = N(6),N(6),N(6)-trimethyl-L-lysyl(4)-[histone H3] + S-adenosyl-L-homocysteine + H(+)</text>
        <dbReference type="Rhea" id="RHEA:60272"/>
        <dbReference type="Rhea" id="RHEA-COMP:15537"/>
        <dbReference type="Rhea" id="RHEA-COMP:15540"/>
        <dbReference type="ChEBI" id="CHEBI:15378"/>
        <dbReference type="ChEBI" id="CHEBI:57856"/>
        <dbReference type="ChEBI" id="CHEBI:59789"/>
        <dbReference type="ChEBI" id="CHEBI:61961"/>
        <dbReference type="ChEBI" id="CHEBI:61976"/>
    </reaction>
</comment>
<evidence type="ECO:0000313" key="18">
    <source>
        <dbReference type="EMBL" id="KZN01093.1"/>
    </source>
</evidence>
<keyword evidence="8" id="KW-0805">Transcription regulation</keyword>
<feature type="domain" description="GYF" evidence="16">
    <location>
        <begin position="303"/>
        <end position="362"/>
    </location>
</feature>
<dbReference type="Gene3D" id="3.30.1490.40">
    <property type="match status" value="2"/>
</dbReference>
<dbReference type="GO" id="GO:0032259">
    <property type="term" value="P:methylation"/>
    <property type="evidence" value="ECO:0007669"/>
    <property type="project" value="UniProtKB-KW"/>
</dbReference>
<dbReference type="PANTHER" id="PTHR45814:SF2">
    <property type="entry name" value="HISTONE-LYSINE N-METHYLTRANSFERASE SETD1"/>
    <property type="match status" value="1"/>
</dbReference>
<keyword evidence="3" id="KW-0489">Methyltransferase</keyword>
<proteinExistence type="predicted"/>
<evidence type="ECO:0000256" key="11">
    <source>
        <dbReference type="ARBA" id="ARBA00047571"/>
    </source>
</evidence>
<gene>
    <name evidence="18" type="ORF">DCAR_009847</name>
</gene>